<evidence type="ECO:0000256" key="1">
    <source>
        <dbReference type="SAM" id="MobiDB-lite"/>
    </source>
</evidence>
<dbReference type="KEGG" id="psoj:PHYSODRAFT_307584"/>
<keyword evidence="2" id="KW-0812">Transmembrane</keyword>
<gene>
    <name evidence="3" type="ORF">PHYSODRAFT_307584</name>
</gene>
<evidence type="ECO:0000313" key="4">
    <source>
        <dbReference type="Proteomes" id="UP000002640"/>
    </source>
</evidence>
<feature type="transmembrane region" description="Helical" evidence="2">
    <location>
        <begin position="367"/>
        <end position="385"/>
    </location>
</feature>
<dbReference type="Proteomes" id="UP000002640">
    <property type="component" value="Unassembled WGS sequence"/>
</dbReference>
<organism evidence="3 4">
    <name type="scientific">Phytophthora sojae (strain P6497)</name>
    <name type="common">Soybean stem and root rot agent</name>
    <name type="synonym">Phytophthora megasperma f. sp. glycines</name>
    <dbReference type="NCBI Taxonomy" id="1094619"/>
    <lineage>
        <taxon>Eukaryota</taxon>
        <taxon>Sar</taxon>
        <taxon>Stramenopiles</taxon>
        <taxon>Oomycota</taxon>
        <taxon>Peronosporomycetes</taxon>
        <taxon>Peronosporales</taxon>
        <taxon>Peronosporaceae</taxon>
        <taxon>Phytophthora</taxon>
    </lineage>
</organism>
<evidence type="ECO:0000313" key="3">
    <source>
        <dbReference type="EMBL" id="EGZ05889.1"/>
    </source>
</evidence>
<dbReference type="AlphaFoldDB" id="G5AF99"/>
<keyword evidence="2" id="KW-1133">Transmembrane helix</keyword>
<name>G5AF99_PHYSP</name>
<feature type="transmembrane region" description="Helical" evidence="2">
    <location>
        <begin position="335"/>
        <end position="355"/>
    </location>
</feature>
<keyword evidence="2" id="KW-0472">Membrane</keyword>
<sequence length="648" mass="72792">MYKLIWVGPSDSYHFGMGSTVYLQDSPATPSATATDNVTMVSGWPAFLSRCHSITPFCSPGNTFFLSALLSNCRLNGDSETNTTKATSSLVVIADSRADAIAWASCSLLFVSRRPPICQEGIVAHFNHRYVFSAIDAPVNWMAPVGSSAERELLDMLDLLSFAVPLYGVTCAEGFVVGASALENEVAANFSSFGQFSLEVLAWVLYPTARHFRNLRVVRRLALIRERLSSSRESDTPSRLNVRRSSLNSVSTSGSRDQLGGVSLQAHAPRQDNAPVNDELLNEDFFYSFFSRSMYRNPRVVAATFVSQLLSWQIVQPNSVVWTWSDSFAQKLQDIRVWVLLLLLVNSLWGLFVAAQEKRAYRIARRTYLASVEILAVVTVVSFVMRDKIFSMCETKWTLERQRLYDFTSFPGFLAHSYSFNLGLDSVVITPADVLWVQYGPLVHIIDTSFGVLTLYSALKTTYFLRYERVAAWIRRRWGKRRGPSVIAGSRMLKPTPSMQDLLQSTRQPSQQQEPRYERSELEVLLNCPVRAKSIIRNSMELEKPNSYGLPEATPSCALDFGVMVRDGEAHSRICFWGVFTKKHKRISLQPEDGESPSPRSRRRSSVAFSTPRSSFTLLSSSVVPLNHNPEGPRLALDKPRKRLSVEH</sequence>
<feature type="region of interest" description="Disordered" evidence="1">
    <location>
        <begin position="588"/>
        <end position="648"/>
    </location>
</feature>
<dbReference type="GeneID" id="20642899"/>
<feature type="compositionally biased region" description="Polar residues" evidence="1">
    <location>
        <begin position="607"/>
        <end position="624"/>
    </location>
</feature>
<evidence type="ECO:0000256" key="2">
    <source>
        <dbReference type="SAM" id="Phobius"/>
    </source>
</evidence>
<dbReference type="EMBL" id="JH159165">
    <property type="protein sequence ID" value="EGZ05889.1"/>
    <property type="molecule type" value="Genomic_DNA"/>
</dbReference>
<protein>
    <submittedName>
        <fullName evidence="3">Uncharacterized protein</fullName>
    </submittedName>
</protein>
<dbReference type="RefSeq" id="XP_009538750.1">
    <property type="nucleotide sequence ID" value="XM_009540455.1"/>
</dbReference>
<keyword evidence="4" id="KW-1185">Reference proteome</keyword>
<reference evidence="3 4" key="1">
    <citation type="journal article" date="2006" name="Science">
        <title>Phytophthora genome sequences uncover evolutionary origins and mechanisms of pathogenesis.</title>
        <authorList>
            <person name="Tyler B.M."/>
            <person name="Tripathy S."/>
            <person name="Zhang X."/>
            <person name="Dehal P."/>
            <person name="Jiang R.H."/>
            <person name="Aerts A."/>
            <person name="Arredondo F.D."/>
            <person name="Baxter L."/>
            <person name="Bensasson D."/>
            <person name="Beynon J.L."/>
            <person name="Chapman J."/>
            <person name="Damasceno C.M."/>
            <person name="Dorrance A.E."/>
            <person name="Dou D."/>
            <person name="Dickerman A.W."/>
            <person name="Dubchak I.L."/>
            <person name="Garbelotto M."/>
            <person name="Gijzen M."/>
            <person name="Gordon S.G."/>
            <person name="Govers F."/>
            <person name="Grunwald N.J."/>
            <person name="Huang W."/>
            <person name="Ivors K.L."/>
            <person name="Jones R.W."/>
            <person name="Kamoun S."/>
            <person name="Krampis K."/>
            <person name="Lamour K.H."/>
            <person name="Lee M.K."/>
            <person name="McDonald W.H."/>
            <person name="Medina M."/>
            <person name="Meijer H.J."/>
            <person name="Nordberg E.K."/>
            <person name="Maclean D.J."/>
            <person name="Ospina-Giraldo M.D."/>
            <person name="Morris P.F."/>
            <person name="Phuntumart V."/>
            <person name="Putnam N.H."/>
            <person name="Rash S."/>
            <person name="Rose J.K."/>
            <person name="Sakihama Y."/>
            <person name="Salamov A.A."/>
            <person name="Savidor A."/>
            <person name="Scheuring C.F."/>
            <person name="Smith B.M."/>
            <person name="Sobral B.W."/>
            <person name="Terry A."/>
            <person name="Torto-Alalibo T.A."/>
            <person name="Win J."/>
            <person name="Xu Z."/>
            <person name="Zhang H."/>
            <person name="Grigoriev I.V."/>
            <person name="Rokhsar D.S."/>
            <person name="Boore J.L."/>
        </authorList>
    </citation>
    <scope>NUCLEOTIDE SEQUENCE [LARGE SCALE GENOMIC DNA]</scope>
    <source>
        <strain evidence="3 4">P6497</strain>
    </source>
</reference>
<dbReference type="OMA" id="FAMCERN"/>
<proteinExistence type="predicted"/>
<feature type="compositionally biased region" description="Basic and acidic residues" evidence="1">
    <location>
        <begin position="636"/>
        <end position="648"/>
    </location>
</feature>
<dbReference type="InParanoid" id="G5AF99"/>
<accession>G5AF99</accession>
<feature type="compositionally biased region" description="Low complexity" evidence="1">
    <location>
        <begin position="238"/>
        <end position="256"/>
    </location>
</feature>
<feature type="region of interest" description="Disordered" evidence="1">
    <location>
        <begin position="233"/>
        <end position="260"/>
    </location>
</feature>